<dbReference type="AlphaFoldDB" id="A0A482WXI5"/>
<dbReference type="InterPro" id="IPR034913">
    <property type="entry name" value="mS27/PTCD2"/>
</dbReference>
<comment type="subcellular location">
    <subcellularLocation>
        <location evidence="1">Mitochondrion</location>
    </subcellularLocation>
</comment>
<feature type="coiled-coil region" evidence="2">
    <location>
        <begin position="313"/>
        <end position="408"/>
    </location>
</feature>
<reference evidence="3 4" key="1">
    <citation type="journal article" date="2017" name="Gigascience">
        <title>Genome sequence of the small brown planthopper, Laodelphax striatellus.</title>
        <authorList>
            <person name="Zhu J."/>
            <person name="Jiang F."/>
            <person name="Wang X."/>
            <person name="Yang P."/>
            <person name="Bao Y."/>
            <person name="Zhao W."/>
            <person name="Wang W."/>
            <person name="Lu H."/>
            <person name="Wang Q."/>
            <person name="Cui N."/>
            <person name="Li J."/>
            <person name="Chen X."/>
            <person name="Luo L."/>
            <person name="Yu J."/>
            <person name="Kang L."/>
            <person name="Cui F."/>
        </authorList>
    </citation>
    <scope>NUCLEOTIDE SEQUENCE [LARGE SCALE GENOMIC DNA]</scope>
    <source>
        <strain evidence="3">Lst14</strain>
    </source>
</reference>
<dbReference type="GO" id="GO:0005739">
    <property type="term" value="C:mitochondrion"/>
    <property type="evidence" value="ECO:0007669"/>
    <property type="project" value="UniProtKB-SubCell"/>
</dbReference>
<organism evidence="3 4">
    <name type="scientific">Laodelphax striatellus</name>
    <name type="common">Small brown planthopper</name>
    <name type="synonym">Delphax striatella</name>
    <dbReference type="NCBI Taxonomy" id="195883"/>
    <lineage>
        <taxon>Eukaryota</taxon>
        <taxon>Metazoa</taxon>
        <taxon>Ecdysozoa</taxon>
        <taxon>Arthropoda</taxon>
        <taxon>Hexapoda</taxon>
        <taxon>Insecta</taxon>
        <taxon>Pterygota</taxon>
        <taxon>Neoptera</taxon>
        <taxon>Paraneoptera</taxon>
        <taxon>Hemiptera</taxon>
        <taxon>Auchenorrhyncha</taxon>
        <taxon>Fulgoroidea</taxon>
        <taxon>Delphacidae</taxon>
        <taxon>Criomorphinae</taxon>
        <taxon>Laodelphax</taxon>
    </lineage>
</organism>
<evidence type="ECO:0000256" key="1">
    <source>
        <dbReference type="ARBA" id="ARBA00004173"/>
    </source>
</evidence>
<dbReference type="PANTHER" id="PTHR21393:SF0">
    <property type="entry name" value="SMALL RIBOSOMAL SUBUNIT PROTEIN MS27"/>
    <property type="match status" value="1"/>
</dbReference>
<name>A0A482WXI5_LAOST</name>
<keyword evidence="2" id="KW-0175">Coiled coil</keyword>
<dbReference type="FunCoup" id="A0A482WXI5">
    <property type="interactions" value="496"/>
</dbReference>
<evidence type="ECO:0000313" key="4">
    <source>
        <dbReference type="Proteomes" id="UP000291343"/>
    </source>
</evidence>
<accession>A0A482WXI5</accession>
<dbReference type="Proteomes" id="UP000291343">
    <property type="component" value="Unassembled WGS sequence"/>
</dbReference>
<dbReference type="PANTHER" id="PTHR21393">
    <property type="entry name" value="MITOCHONDRIAL 28S RIBOSOMAL PROTEIN S27"/>
    <property type="match status" value="1"/>
</dbReference>
<evidence type="ECO:0008006" key="5">
    <source>
        <dbReference type="Google" id="ProtNLM"/>
    </source>
</evidence>
<dbReference type="EMBL" id="QKKF02022824">
    <property type="protein sequence ID" value="RZF38012.1"/>
    <property type="molecule type" value="Genomic_DNA"/>
</dbReference>
<evidence type="ECO:0000256" key="2">
    <source>
        <dbReference type="SAM" id="Coils"/>
    </source>
</evidence>
<dbReference type="OrthoDB" id="19830at2759"/>
<protein>
    <recommendedName>
        <fullName evidence="5">28S ribosomal protein S27, mitochondrial</fullName>
    </recommendedName>
</protein>
<evidence type="ECO:0000313" key="3">
    <source>
        <dbReference type="EMBL" id="RZF38012.1"/>
    </source>
</evidence>
<comment type="caution">
    <text evidence="3">The sequence shown here is derived from an EMBL/GenBank/DDBJ whole genome shotgun (WGS) entry which is preliminary data.</text>
</comment>
<sequence>MWSILRTLKSISRNVQSKSAFRNYLSSAYTCQDAWNQRLESPILKKINETDLFFDLENQFQQHGKAHGIDIDLFTNILTEPERSDEIEDLLYKLRLSPEACSLLPSTQHAFIRFLVDGNKSDDLLRVLDDRLNYGIFMDDYTCILLLDKFLREENFKDSARVATLQMLQEDFSHPMVKSMSLYACLKYSVSPNPWAEETKAESESTEDVDEDEIVKLRVPYIRNYYFDDHFDLRIPSHLVGKTLWMIGCEIPDAVGNTCQIIGLGMYNKWDRLKQFLGGLLESKQNAHQICISILASTIGNAKQNTPDSIEVIEEVEKLLEKMNSQNQLLEDDVIELAKNQMLESIKNHEKSTIDSQVQIYAEWEKQRERLVNEHIEMLKRDRIAAEIEQTKKEIQEKEEELFFFENEDKLDLLIERKYKPRFITWPGTIKKKRETHVEYVPPEIEKRREN</sequence>
<gene>
    <name evidence="3" type="ORF">LSTR_LSTR006411</name>
</gene>
<dbReference type="InParanoid" id="A0A482WXI5"/>
<proteinExistence type="predicted"/>
<dbReference type="SMR" id="A0A482WXI5"/>
<dbReference type="Pfam" id="PF10037">
    <property type="entry name" value="MRP-S27"/>
    <property type="match status" value="1"/>
</dbReference>
<keyword evidence="4" id="KW-1185">Reference proteome</keyword>
<dbReference type="STRING" id="195883.A0A482WXI5"/>
<dbReference type="InterPro" id="IPR019266">
    <property type="entry name" value="Ribosomal_mS27"/>
</dbReference>